<sequence>MAESSGDETSLLLPQHLQAKLEQDCIQIVHFKKLHSLPVDMSVETILRNYWTYANDMATEETNIPILKEVLDGIKIYFDFMLRDHLLYSEERHQYDLEITKKRHLTNTNCVNSDEGTPNINNDDTVMMPSSVYGISHLLRLFVKMPLFLIQAKFPTTHINLLNQHFKDLLTYMSQNPDLLFSDEKYVSSDSLDLIASSLTSSNSIST</sequence>
<evidence type="ECO:0000256" key="1">
    <source>
        <dbReference type="ARBA" id="ARBA00004123"/>
    </source>
</evidence>
<dbReference type="InterPro" id="IPR008676">
    <property type="entry name" value="MRG"/>
</dbReference>
<dbReference type="KEGG" id="aqu:105316476"/>
<name>A0A1X7VMG2_AMPQE</name>
<dbReference type="InParanoid" id="A0A1X7VMG2"/>
<evidence type="ECO:0000259" key="6">
    <source>
        <dbReference type="Pfam" id="PF05712"/>
    </source>
</evidence>
<dbReference type="GO" id="GO:0035267">
    <property type="term" value="C:NuA4 histone acetyltransferase complex"/>
    <property type="evidence" value="ECO:0007669"/>
    <property type="project" value="TreeGrafter"/>
</dbReference>
<evidence type="ECO:0000256" key="5">
    <source>
        <dbReference type="ARBA" id="ARBA00023242"/>
    </source>
</evidence>
<evidence type="ECO:0000313" key="8">
    <source>
        <dbReference type="Proteomes" id="UP000007879"/>
    </source>
</evidence>
<dbReference type="OrthoDB" id="10044771at2759"/>
<dbReference type="Gene3D" id="1.10.274.30">
    <property type="entry name" value="MRG domain"/>
    <property type="match status" value="1"/>
</dbReference>
<dbReference type="GO" id="GO:0072487">
    <property type="term" value="C:MSL complex"/>
    <property type="evidence" value="ECO:0007669"/>
    <property type="project" value="TreeGrafter"/>
</dbReference>
<dbReference type="InterPro" id="IPR038217">
    <property type="entry name" value="MRG_C_sf"/>
</dbReference>
<proteinExistence type="predicted"/>
<keyword evidence="5" id="KW-0539">Nucleus</keyword>
<evidence type="ECO:0000313" key="7">
    <source>
        <dbReference type="EnsemblMetazoa" id="Aqu2.1.41257_001"/>
    </source>
</evidence>
<gene>
    <name evidence="7" type="primary">105316476</name>
</gene>
<dbReference type="PANTHER" id="PTHR10880:SF15">
    <property type="entry name" value="MSL COMPLEX SUBUNIT 3"/>
    <property type="match status" value="1"/>
</dbReference>
<evidence type="ECO:0000256" key="4">
    <source>
        <dbReference type="ARBA" id="ARBA00023163"/>
    </source>
</evidence>
<dbReference type="eggNOG" id="KOG3001">
    <property type="taxonomic scope" value="Eukaryota"/>
</dbReference>
<dbReference type="Pfam" id="PF05712">
    <property type="entry name" value="MRG"/>
    <property type="match status" value="1"/>
</dbReference>
<dbReference type="PANTHER" id="PTHR10880">
    <property type="entry name" value="MORTALITY FACTOR 4-LIKE PROTEIN"/>
    <property type="match status" value="1"/>
</dbReference>
<organism evidence="7">
    <name type="scientific">Amphimedon queenslandica</name>
    <name type="common">Sponge</name>
    <dbReference type="NCBI Taxonomy" id="400682"/>
    <lineage>
        <taxon>Eukaryota</taxon>
        <taxon>Metazoa</taxon>
        <taxon>Porifera</taxon>
        <taxon>Demospongiae</taxon>
        <taxon>Heteroscleromorpha</taxon>
        <taxon>Haplosclerida</taxon>
        <taxon>Niphatidae</taxon>
        <taxon>Amphimedon</taxon>
    </lineage>
</organism>
<dbReference type="EnsemblMetazoa" id="Aqu2.1.41257_001">
    <property type="protein sequence ID" value="Aqu2.1.41257_001"/>
    <property type="gene ID" value="Aqu2.1.41257"/>
</dbReference>
<dbReference type="InterPro" id="IPR026541">
    <property type="entry name" value="MRG_dom"/>
</dbReference>
<keyword evidence="3" id="KW-0805">Transcription regulation</keyword>
<keyword evidence="8" id="KW-1185">Reference proteome</keyword>
<evidence type="ECO:0000256" key="2">
    <source>
        <dbReference type="ARBA" id="ARBA00022853"/>
    </source>
</evidence>
<dbReference type="Proteomes" id="UP000007879">
    <property type="component" value="Unassembled WGS sequence"/>
</dbReference>
<dbReference type="STRING" id="400682.A0A1X7VMG2"/>
<reference evidence="8" key="1">
    <citation type="journal article" date="2010" name="Nature">
        <title>The Amphimedon queenslandica genome and the evolution of animal complexity.</title>
        <authorList>
            <person name="Srivastava M."/>
            <person name="Simakov O."/>
            <person name="Chapman J."/>
            <person name="Fahey B."/>
            <person name="Gauthier M.E."/>
            <person name="Mitros T."/>
            <person name="Richards G.S."/>
            <person name="Conaco C."/>
            <person name="Dacre M."/>
            <person name="Hellsten U."/>
            <person name="Larroux C."/>
            <person name="Putnam N.H."/>
            <person name="Stanke M."/>
            <person name="Adamska M."/>
            <person name="Darling A."/>
            <person name="Degnan S.M."/>
            <person name="Oakley T.H."/>
            <person name="Plachetzki D.C."/>
            <person name="Zhai Y."/>
            <person name="Adamski M."/>
            <person name="Calcino A."/>
            <person name="Cummins S.F."/>
            <person name="Goodstein D.M."/>
            <person name="Harris C."/>
            <person name="Jackson D.J."/>
            <person name="Leys S.P."/>
            <person name="Shu S."/>
            <person name="Woodcroft B.J."/>
            <person name="Vervoort M."/>
            <person name="Kosik K.S."/>
            <person name="Manning G."/>
            <person name="Degnan B.M."/>
            <person name="Rokhsar D.S."/>
        </authorList>
    </citation>
    <scope>NUCLEOTIDE SEQUENCE [LARGE SCALE GENOMIC DNA]</scope>
</reference>
<accession>A0A1X7VMG2</accession>
<dbReference type="FunCoup" id="A0A1X7VMG2">
    <property type="interactions" value="563"/>
</dbReference>
<keyword evidence="2" id="KW-0156">Chromatin regulator</keyword>
<reference evidence="7" key="2">
    <citation type="submission" date="2017-05" db="UniProtKB">
        <authorList>
            <consortium name="EnsemblMetazoa"/>
        </authorList>
    </citation>
    <scope>IDENTIFICATION</scope>
</reference>
<comment type="subcellular location">
    <subcellularLocation>
        <location evidence="1">Nucleus</location>
    </subcellularLocation>
</comment>
<dbReference type="AlphaFoldDB" id="A0A1X7VMG2"/>
<dbReference type="GO" id="GO:0005634">
    <property type="term" value="C:nucleus"/>
    <property type="evidence" value="ECO:0007669"/>
    <property type="project" value="UniProtKB-SubCell"/>
</dbReference>
<dbReference type="GO" id="GO:0006355">
    <property type="term" value="P:regulation of DNA-templated transcription"/>
    <property type="evidence" value="ECO:0007669"/>
    <property type="project" value="InterPro"/>
</dbReference>
<protein>
    <recommendedName>
        <fullName evidence="6">MRG domain-containing protein</fullName>
    </recommendedName>
</protein>
<dbReference type="EnsemblMetazoa" id="XM_011411392.2">
    <property type="protein sequence ID" value="XP_011409694.2"/>
    <property type="gene ID" value="LOC105316476"/>
</dbReference>
<dbReference type="OMA" id="YSEERHQ"/>
<dbReference type="PROSITE" id="PS51640">
    <property type="entry name" value="MRG"/>
    <property type="match status" value="1"/>
</dbReference>
<feature type="domain" description="MRG" evidence="6">
    <location>
        <begin position="7"/>
        <end position="188"/>
    </location>
</feature>
<dbReference type="GO" id="GO:0006325">
    <property type="term" value="P:chromatin organization"/>
    <property type="evidence" value="ECO:0007669"/>
    <property type="project" value="UniProtKB-KW"/>
</dbReference>
<keyword evidence="4" id="KW-0804">Transcription</keyword>
<evidence type="ECO:0000256" key="3">
    <source>
        <dbReference type="ARBA" id="ARBA00023015"/>
    </source>
</evidence>